<organism evidence="3 4">
    <name type="scientific">Stutzerimonas stutzeri</name>
    <name type="common">Pseudomonas stutzeri</name>
    <dbReference type="NCBI Taxonomy" id="316"/>
    <lineage>
        <taxon>Bacteria</taxon>
        <taxon>Pseudomonadati</taxon>
        <taxon>Pseudomonadota</taxon>
        <taxon>Gammaproteobacteria</taxon>
        <taxon>Pseudomonadales</taxon>
        <taxon>Pseudomonadaceae</taxon>
        <taxon>Stutzerimonas</taxon>
    </lineage>
</organism>
<feature type="region of interest" description="Disordered" evidence="1">
    <location>
        <begin position="110"/>
        <end position="131"/>
    </location>
</feature>
<gene>
    <name evidence="3" type="ORF">N5C32_00195</name>
</gene>
<comment type="caution">
    <text evidence="3">The sequence shown here is derived from an EMBL/GenBank/DDBJ whole genome shotgun (WGS) entry which is preliminary data.</text>
</comment>
<dbReference type="Gene3D" id="3.90.1530.30">
    <property type="match status" value="1"/>
</dbReference>
<dbReference type="SMART" id="SM00470">
    <property type="entry name" value="ParB"/>
    <property type="match status" value="1"/>
</dbReference>
<dbReference type="Pfam" id="PF02195">
    <property type="entry name" value="ParB_N"/>
    <property type="match status" value="1"/>
</dbReference>
<evidence type="ECO:0000259" key="2">
    <source>
        <dbReference type="SMART" id="SM00470"/>
    </source>
</evidence>
<dbReference type="Proteomes" id="UP001158500">
    <property type="component" value="Unassembled WGS sequence"/>
</dbReference>
<evidence type="ECO:0000313" key="3">
    <source>
        <dbReference type="EMBL" id="MDH1234455.1"/>
    </source>
</evidence>
<protein>
    <submittedName>
        <fullName evidence="3">ParB N-terminal domain-containing protein</fullName>
    </submittedName>
</protein>
<dbReference type="InterPro" id="IPR003115">
    <property type="entry name" value="ParB_N"/>
</dbReference>
<dbReference type="GO" id="GO:0045881">
    <property type="term" value="P:positive regulation of sporulation resulting in formation of a cellular spore"/>
    <property type="evidence" value="ECO:0007669"/>
    <property type="project" value="TreeGrafter"/>
</dbReference>
<reference evidence="3" key="1">
    <citation type="submission" date="2022-09" db="EMBL/GenBank/DDBJ databases">
        <title>Intensive care unit water sources are persistently colonized with multi-drug resistant bacteria and are the site of extensive horizontal gene transfer of antibiotic resistance genes.</title>
        <authorList>
            <person name="Diorio-Toth L."/>
        </authorList>
    </citation>
    <scope>NUCLEOTIDE SEQUENCE</scope>
    <source>
        <strain evidence="3">GD03947</strain>
    </source>
</reference>
<accession>A0AA42P6A2</accession>
<dbReference type="SUPFAM" id="SSF110849">
    <property type="entry name" value="ParB/Sulfiredoxin"/>
    <property type="match status" value="1"/>
</dbReference>
<dbReference type="EMBL" id="JAOCAE010000001">
    <property type="protein sequence ID" value="MDH1234455.1"/>
    <property type="molecule type" value="Genomic_DNA"/>
</dbReference>
<dbReference type="GO" id="GO:0005694">
    <property type="term" value="C:chromosome"/>
    <property type="evidence" value="ECO:0007669"/>
    <property type="project" value="TreeGrafter"/>
</dbReference>
<dbReference type="PANTHER" id="PTHR33375:SF1">
    <property type="entry name" value="CHROMOSOME-PARTITIONING PROTEIN PARB-RELATED"/>
    <property type="match status" value="1"/>
</dbReference>
<dbReference type="InterPro" id="IPR036086">
    <property type="entry name" value="ParB/Sulfiredoxin_sf"/>
</dbReference>
<dbReference type="AlphaFoldDB" id="A0AA42P6A2"/>
<evidence type="ECO:0000256" key="1">
    <source>
        <dbReference type="SAM" id="MobiDB-lite"/>
    </source>
</evidence>
<evidence type="ECO:0000313" key="4">
    <source>
        <dbReference type="Proteomes" id="UP001158500"/>
    </source>
</evidence>
<dbReference type="PANTHER" id="PTHR33375">
    <property type="entry name" value="CHROMOSOME-PARTITIONING PROTEIN PARB-RELATED"/>
    <property type="match status" value="1"/>
</dbReference>
<dbReference type="GO" id="GO:0007059">
    <property type="term" value="P:chromosome segregation"/>
    <property type="evidence" value="ECO:0007669"/>
    <property type="project" value="TreeGrafter"/>
</dbReference>
<name>A0AA42P6A2_STUST</name>
<dbReference type="InterPro" id="IPR050336">
    <property type="entry name" value="Chromosome_partition/occlusion"/>
</dbReference>
<sequence>MSDNIIQCRISLVKVVNRFRKDFGDIDSLAASIAELGLLQPIGVDSSYRLVFGERRLRACQALGWEKIPARTVHLDSILKGELAENEFRKDFTHSERVAIGEAIEAELGNRKGLNQHSEGPENFPDAPKGDTRDLAARAAGFGNGKTYEQAKKVTNEAAPELVQAMDEGRASVSAAASLLALPKEEQAVIATGDKKAIQRASKGAKARSIELARPDIAEHVLRIINAMDVLARFASSEGLSPNELADRFLEDVDLSQPGIADRLAATLPFMDAIGRIAAELDLEEAA</sequence>
<feature type="domain" description="ParB-like N-terminal" evidence="2">
    <location>
        <begin position="6"/>
        <end position="87"/>
    </location>
</feature>
<proteinExistence type="predicted"/>
<dbReference type="RefSeq" id="WP_279640934.1">
    <property type="nucleotide sequence ID" value="NZ_JAOCAE010000001.1"/>
</dbReference>